<dbReference type="RefSeq" id="WP_202244514.1">
    <property type="nucleotide sequence ID" value="NZ_JAESIY010000005.1"/>
</dbReference>
<keyword evidence="1" id="KW-0378">Hydrolase</keyword>
<evidence type="ECO:0000313" key="2">
    <source>
        <dbReference type="Proteomes" id="UP000659388"/>
    </source>
</evidence>
<evidence type="ECO:0000313" key="1">
    <source>
        <dbReference type="EMBL" id="MBL3656731.1"/>
    </source>
</evidence>
<dbReference type="EMBL" id="JAESIY010000005">
    <property type="protein sequence ID" value="MBL3656731.1"/>
    <property type="molecule type" value="Genomic_DNA"/>
</dbReference>
<dbReference type="AlphaFoldDB" id="A0A937F7Y0"/>
<sequence length="341" mass="39677">MIKKFFLFIFSVVLIWLLFNHELITYALKQAKGQLTIVWNAEEVDELLKNPAVADSVKEKLLFIGKVRKYAIDSLGLNNTDNYTTLYDQKGEPLLWVVTGCQPYKLEAKEWDFPIVGKMPYKGFFVQEDAVKEFEKLRNEGYDVGVRNPGGWSTLGWFKDPILSNMLSKKQGDLAELIIHEMVHATVFVKDSVDFNENLASFIGERGAFKFLEDTYGKDSEEYLLYEHGLSDERAYISHFLRGADALEKLYSQIDVEVDTAIKSMKKRVLMENIMIALDTIQFYDSTYADFPLHPLPNNTYFMSFLRYRSKQDKLLNLFNEKFNKDLTGFILYFKQKHPFL</sequence>
<accession>A0A937F7Y0</accession>
<dbReference type="InterPro" id="IPR014553">
    <property type="entry name" value="Aminopept"/>
</dbReference>
<dbReference type="GO" id="GO:0004177">
    <property type="term" value="F:aminopeptidase activity"/>
    <property type="evidence" value="ECO:0007669"/>
    <property type="project" value="UniProtKB-KW"/>
</dbReference>
<dbReference type="Proteomes" id="UP000659388">
    <property type="component" value="Unassembled WGS sequence"/>
</dbReference>
<keyword evidence="2" id="KW-1185">Reference proteome</keyword>
<keyword evidence="1" id="KW-0031">Aminopeptidase</keyword>
<organism evidence="1 2">
    <name type="scientific">Fulvivirga sediminis</name>
    <dbReference type="NCBI Taxonomy" id="2803949"/>
    <lineage>
        <taxon>Bacteria</taxon>
        <taxon>Pseudomonadati</taxon>
        <taxon>Bacteroidota</taxon>
        <taxon>Cytophagia</taxon>
        <taxon>Cytophagales</taxon>
        <taxon>Fulvivirgaceae</taxon>
        <taxon>Fulvivirga</taxon>
    </lineage>
</organism>
<name>A0A937F7Y0_9BACT</name>
<comment type="caution">
    <text evidence="1">The sequence shown here is derived from an EMBL/GenBank/DDBJ whole genome shotgun (WGS) entry which is preliminary data.</text>
</comment>
<proteinExistence type="predicted"/>
<keyword evidence="1" id="KW-0645">Protease</keyword>
<dbReference type="Pfam" id="PF10023">
    <property type="entry name" value="Aminopep"/>
    <property type="match status" value="1"/>
</dbReference>
<reference evidence="1" key="1">
    <citation type="submission" date="2021-01" db="EMBL/GenBank/DDBJ databases">
        <title>Fulvivirga kasyanovii gen. nov., sp nov., a novel member of the phylum Bacteroidetes isolated from seawater in a mussel farm.</title>
        <authorList>
            <person name="Zhao L.-H."/>
            <person name="Wang Z.-J."/>
        </authorList>
    </citation>
    <scope>NUCLEOTIDE SEQUENCE</scope>
    <source>
        <strain evidence="1">2943</strain>
    </source>
</reference>
<gene>
    <name evidence="1" type="ORF">JL102_11360</name>
</gene>
<protein>
    <submittedName>
        <fullName evidence="1">Aminopeptidase</fullName>
    </submittedName>
</protein>